<dbReference type="InterPro" id="IPR016696">
    <property type="entry name" value="TRAPP-I_su5"/>
</dbReference>
<dbReference type="GO" id="GO:0003887">
    <property type="term" value="F:DNA-directed DNA polymerase activity"/>
    <property type="evidence" value="ECO:0007669"/>
    <property type="project" value="InterPro"/>
</dbReference>
<protein>
    <recommendedName>
        <fullName evidence="3">Mitochondrial DNA polymerase catalytic subunit</fullName>
    </recommendedName>
</protein>
<proteinExistence type="inferred from homology"/>
<dbReference type="GO" id="GO:0005794">
    <property type="term" value="C:Golgi apparatus"/>
    <property type="evidence" value="ECO:0007669"/>
    <property type="project" value="UniProtKB-SubCell"/>
</dbReference>
<dbReference type="GO" id="GO:0008408">
    <property type="term" value="F:3'-5' exonuclease activity"/>
    <property type="evidence" value="ECO:0007669"/>
    <property type="project" value="TreeGrafter"/>
</dbReference>
<dbReference type="PANTHER" id="PTHR10267:SF0">
    <property type="entry name" value="DNA POLYMERASE SUBUNIT GAMMA-1"/>
    <property type="match status" value="1"/>
</dbReference>
<dbReference type="GO" id="GO:0006264">
    <property type="term" value="P:mitochondrial DNA replication"/>
    <property type="evidence" value="ECO:0007669"/>
    <property type="project" value="TreeGrafter"/>
</dbReference>
<sequence length="1227" mass="140546">MQRVSSSKQVGILDKSLSKGKTEVNLSSFALLFAEMVRYANNHSNTVSELQEKLADYGKFVGSRLLDVIVVREKGYRREIKLLNMLMFVKGTVWKNLFNKEADKLERSNDDPCQYLLIEKEPIVNTYISIPRDKGTLNCASFIAGIIEAILEACNFPCKSCSGYGRICLCDNLQAFYLAILTSSKPSFSSDTGQSGKALKPITLVPLHLHQYLFGKGNVPKNVASDQFTQLELPKLLGTNLQEHFKRIGEIQVAEEKKLLDYASNIRVLPAVPSKWNFEVGWTKYDSKTGNNSLVEFPDEEILFFDVEVCVCDGQLPTLAVAVSPTSWYSWCSERLVNNSRAPKLYQLKDLIPLESVTGGVKKKVIIGHNVAYDRSRVREEYIRQTKVQFWDTMSMAIPIYGMADHQVKLYEKNDVDDNEEEQHTGWYDEWRSRVSRNSLFALHQKLYGKTSKLKLDKSMQNFFVKESINEIRANFQCLMQYCADDVKACQEIYQAMYPEFVKRFPSPTTWMGMIEMANAYLPITDNWRKFYDNCQERAVSKNNSSAHGLLNAARHLVEELSVGEKYKNDPWMWHEDWVQNKHAVPNWYVSMLRNKKLSQTSVSELNYEDVKLKSHVIPFIFGLCYGLYPIHYKYEKGYGFLVPKGMSICKYGFLEDMEANGLKSKYTMEVALRRGCTARIPYEAIMKLITTNQDEGVGDVVLNEPDFDLGPFNFHRLPHPRGNGFNVGDPLAKDFYLCIEEGVIRPTRFQKEFDAFLNAKKTTRFWNNYRERFEEQVPVWLDDNFKEGALAPSVIPAGTVTRRAVHKLWLTAINSKSLQDEEMIGNELKSMVECPEGWYLVGADVDSQEQWIAAMLGDSAIGCGVAGATPFSNMLLAGSKSDHSDLHSVVAKEVNISRDKAKVLNYARLYGAGAIHAMDFLKQSGMNEIKAKEVTKKLFEKTKGRRSKYLMLSKVLIEVFKDFLEQCPDDVEQDYIFLNGHYFLPDTQKSEKCITSVFEAWLMNKLEVELKGNNHLNRELLVSRIYENNGQPTMLYSDGYESSTFNYLELMLRQQYLRTPVLECQLGYGLEPLPNTVPDANYFLLKYRRSIINWVVQSSAVDFLHLLLSCMKWLCTEYEIEARFVISIHDEIRYMVKAEDRYRCALALMLSNMLVRAMISQKLGVSQLPLSVAFFSQVDIDRVLRKETNLVCKTPDGITRPPGEALDIYKVIEKTKGFLRKDGINN</sequence>
<dbReference type="PANTHER" id="PTHR10267">
    <property type="entry name" value="DNA POLYMERASE SUBUNIT GAMMA-1"/>
    <property type="match status" value="1"/>
</dbReference>
<dbReference type="InterPro" id="IPR012337">
    <property type="entry name" value="RNaseH-like_sf"/>
</dbReference>
<dbReference type="SMART" id="SM00482">
    <property type="entry name" value="POLAc"/>
    <property type="match status" value="1"/>
</dbReference>
<dbReference type="InterPro" id="IPR007194">
    <property type="entry name" value="TRAPP_component"/>
</dbReference>
<dbReference type="SUPFAM" id="SSF53098">
    <property type="entry name" value="Ribonuclease H-like"/>
    <property type="match status" value="1"/>
</dbReference>
<keyword evidence="5" id="KW-1185">Reference proteome</keyword>
<evidence type="ECO:0000256" key="2">
    <source>
        <dbReference type="ARBA" id="ARBA00006218"/>
    </source>
</evidence>
<dbReference type="SUPFAM" id="SSF56672">
    <property type="entry name" value="DNA/RNA polymerases"/>
    <property type="match status" value="1"/>
</dbReference>
<evidence type="ECO:0000313" key="6">
    <source>
        <dbReference type="WBParaSite" id="SMUV_0000848301-mRNA-1"/>
    </source>
</evidence>
<dbReference type="GO" id="GO:0005760">
    <property type="term" value="C:gamma DNA polymerase complex"/>
    <property type="evidence" value="ECO:0007669"/>
    <property type="project" value="InterPro"/>
</dbReference>
<comment type="subcellular location">
    <subcellularLocation>
        <location evidence="1">Golgi apparatus</location>
        <location evidence="1">cis-Golgi network</location>
    </subcellularLocation>
</comment>
<dbReference type="PRINTS" id="PR00867">
    <property type="entry name" value="DNAPOLG"/>
</dbReference>
<dbReference type="GO" id="GO:0030008">
    <property type="term" value="C:TRAPP complex"/>
    <property type="evidence" value="ECO:0007669"/>
    <property type="project" value="InterPro"/>
</dbReference>
<dbReference type="InterPro" id="IPR001098">
    <property type="entry name" value="DNA-dir_DNA_pol_A_palm_dom"/>
</dbReference>
<name>A0A0N5AUE9_9BILA</name>
<accession>A0A0N5AUE9</accession>
<dbReference type="WBParaSite" id="SMUV_0000848301-mRNA-1">
    <property type="protein sequence ID" value="SMUV_0000848301-mRNA-1"/>
    <property type="gene ID" value="SMUV_0000848301"/>
</dbReference>
<comment type="similarity">
    <text evidence="2">Belongs to the TRAPP small subunits family. BET3 subfamily.</text>
</comment>
<dbReference type="GO" id="GO:0003677">
    <property type="term" value="F:DNA binding"/>
    <property type="evidence" value="ECO:0007669"/>
    <property type="project" value="InterPro"/>
</dbReference>
<organism evidence="5 6">
    <name type="scientific">Syphacia muris</name>
    <dbReference type="NCBI Taxonomy" id="451379"/>
    <lineage>
        <taxon>Eukaryota</taxon>
        <taxon>Metazoa</taxon>
        <taxon>Ecdysozoa</taxon>
        <taxon>Nematoda</taxon>
        <taxon>Chromadorea</taxon>
        <taxon>Rhabditida</taxon>
        <taxon>Spirurina</taxon>
        <taxon>Oxyuridomorpha</taxon>
        <taxon>Oxyuroidea</taxon>
        <taxon>Oxyuridae</taxon>
        <taxon>Syphacia</taxon>
    </lineage>
</organism>
<dbReference type="InterPro" id="IPR002297">
    <property type="entry name" value="DNA-dir_DNA_pol_A_mt"/>
</dbReference>
<evidence type="ECO:0000313" key="5">
    <source>
        <dbReference type="Proteomes" id="UP000046393"/>
    </source>
</evidence>
<feature type="domain" description="DNA-directed DNA polymerase family A palm" evidence="4">
    <location>
        <begin position="826"/>
        <end position="1141"/>
    </location>
</feature>
<dbReference type="InterPro" id="IPR043502">
    <property type="entry name" value="DNA/RNA_pol_sf"/>
</dbReference>
<dbReference type="STRING" id="451379.A0A0N5AUE9"/>
<dbReference type="GO" id="GO:0048193">
    <property type="term" value="P:Golgi vesicle transport"/>
    <property type="evidence" value="ECO:0007669"/>
    <property type="project" value="InterPro"/>
</dbReference>
<dbReference type="Pfam" id="PF04051">
    <property type="entry name" value="TRAPP"/>
    <property type="match status" value="1"/>
</dbReference>
<evidence type="ECO:0000259" key="4">
    <source>
        <dbReference type="SMART" id="SM00482"/>
    </source>
</evidence>
<dbReference type="Proteomes" id="UP000046393">
    <property type="component" value="Unplaced"/>
</dbReference>
<evidence type="ECO:0000256" key="3">
    <source>
        <dbReference type="ARBA" id="ARBA00031966"/>
    </source>
</evidence>
<reference evidence="6" key="1">
    <citation type="submission" date="2017-02" db="UniProtKB">
        <authorList>
            <consortium name="WormBaseParasite"/>
        </authorList>
    </citation>
    <scope>IDENTIFICATION</scope>
</reference>
<dbReference type="Pfam" id="PF18136">
    <property type="entry name" value="DNApol_Exo"/>
    <property type="match status" value="1"/>
</dbReference>
<dbReference type="Gene3D" id="3.30.70.370">
    <property type="match status" value="2"/>
</dbReference>
<dbReference type="SUPFAM" id="SSF111126">
    <property type="entry name" value="Ligand-binding domain in the NO signalling and Golgi transport"/>
    <property type="match status" value="1"/>
</dbReference>
<dbReference type="CDD" id="cd14943">
    <property type="entry name" value="TRAPPC5_Trs31"/>
    <property type="match status" value="1"/>
</dbReference>
<dbReference type="Gene3D" id="3.30.420.390">
    <property type="match status" value="2"/>
</dbReference>
<dbReference type="Gene3D" id="1.10.150.20">
    <property type="entry name" value="5' to 3' exonuclease, C-terminal subdomain"/>
    <property type="match status" value="2"/>
</dbReference>
<evidence type="ECO:0000256" key="1">
    <source>
        <dbReference type="ARBA" id="ARBA00004222"/>
    </source>
</evidence>
<dbReference type="InterPro" id="IPR024096">
    <property type="entry name" value="NO_sig/Golgi_transp_ligand-bd"/>
</dbReference>
<dbReference type="Gene3D" id="3.30.1380.20">
    <property type="entry name" value="Trafficking protein particle complex subunit 3"/>
    <property type="match status" value="1"/>
</dbReference>
<dbReference type="InterPro" id="IPR041336">
    <property type="entry name" value="DNApol_Exo"/>
</dbReference>
<dbReference type="AlphaFoldDB" id="A0A0N5AUE9"/>